<keyword evidence="10" id="KW-0808">Transferase</keyword>
<evidence type="ECO:0000256" key="4">
    <source>
        <dbReference type="ARBA" id="ARBA00022737"/>
    </source>
</evidence>
<dbReference type="InterPro" id="IPR001611">
    <property type="entry name" value="Leu-rich_rpt"/>
</dbReference>
<evidence type="ECO:0000256" key="5">
    <source>
        <dbReference type="ARBA" id="ARBA00022989"/>
    </source>
</evidence>
<evidence type="ECO:0000259" key="9">
    <source>
        <dbReference type="PROSITE" id="PS50011"/>
    </source>
</evidence>
<dbReference type="PANTHER" id="PTHR48007">
    <property type="entry name" value="LEUCINE-RICH REPEAT RECEPTOR-LIKE PROTEIN KINASE PXC1"/>
    <property type="match status" value="1"/>
</dbReference>
<dbReference type="PROSITE" id="PS51257">
    <property type="entry name" value="PROKAR_LIPOPROTEIN"/>
    <property type="match status" value="1"/>
</dbReference>
<feature type="domain" description="Protein kinase" evidence="9">
    <location>
        <begin position="327"/>
        <end position="601"/>
    </location>
</feature>
<keyword evidence="10" id="KW-0418">Kinase</keyword>
<keyword evidence="2" id="KW-0433">Leucine-rich repeat</keyword>
<evidence type="ECO:0000313" key="11">
    <source>
        <dbReference type="Proteomes" id="UP000092600"/>
    </source>
</evidence>
<evidence type="ECO:0000256" key="2">
    <source>
        <dbReference type="ARBA" id="ARBA00022614"/>
    </source>
</evidence>
<dbReference type="InterPro" id="IPR032675">
    <property type="entry name" value="LRR_dom_sf"/>
</dbReference>
<keyword evidence="6 7" id="KW-0472">Membrane</keyword>
<keyword evidence="5 7" id="KW-1133">Transmembrane helix</keyword>
<dbReference type="SUPFAM" id="SSF56112">
    <property type="entry name" value="Protein kinase-like (PK-like)"/>
    <property type="match status" value="1"/>
</dbReference>
<dbReference type="Gene3D" id="1.10.510.10">
    <property type="entry name" value="Transferase(Phosphotransferase) domain 1"/>
    <property type="match status" value="2"/>
</dbReference>
<dbReference type="InterPro" id="IPR046959">
    <property type="entry name" value="PRK1-6/SRF4-like"/>
</dbReference>
<dbReference type="Pfam" id="PF07714">
    <property type="entry name" value="PK_Tyr_Ser-Thr"/>
    <property type="match status" value="1"/>
</dbReference>
<dbReference type="GO" id="GO:0005524">
    <property type="term" value="F:ATP binding"/>
    <property type="evidence" value="ECO:0007669"/>
    <property type="project" value="InterPro"/>
</dbReference>
<organism evidence="10 11">
    <name type="scientific">Ananas comosus</name>
    <name type="common">Pineapple</name>
    <name type="synonym">Ananas ananas</name>
    <dbReference type="NCBI Taxonomy" id="4615"/>
    <lineage>
        <taxon>Eukaryota</taxon>
        <taxon>Viridiplantae</taxon>
        <taxon>Streptophyta</taxon>
        <taxon>Embryophyta</taxon>
        <taxon>Tracheophyta</taxon>
        <taxon>Spermatophyta</taxon>
        <taxon>Magnoliopsida</taxon>
        <taxon>Liliopsida</taxon>
        <taxon>Poales</taxon>
        <taxon>Bromeliaceae</taxon>
        <taxon>Bromelioideae</taxon>
        <taxon>Ananas</taxon>
    </lineage>
</organism>
<accession>A0A199W5D6</accession>
<dbReference type="GO" id="GO:0016020">
    <property type="term" value="C:membrane"/>
    <property type="evidence" value="ECO:0007669"/>
    <property type="project" value="UniProtKB-SubCell"/>
</dbReference>
<evidence type="ECO:0000256" key="1">
    <source>
        <dbReference type="ARBA" id="ARBA00004370"/>
    </source>
</evidence>
<dbReference type="Gene3D" id="3.30.200.20">
    <property type="entry name" value="Phosphorylase Kinase, domain 1"/>
    <property type="match status" value="1"/>
</dbReference>
<evidence type="ECO:0000256" key="7">
    <source>
        <dbReference type="SAM" id="Phobius"/>
    </source>
</evidence>
<dbReference type="AlphaFoldDB" id="A0A199W5D6"/>
<dbReference type="InterPro" id="IPR003591">
    <property type="entry name" value="Leu-rich_rpt_typical-subtyp"/>
</dbReference>
<evidence type="ECO:0000256" key="8">
    <source>
        <dbReference type="SAM" id="SignalP"/>
    </source>
</evidence>
<evidence type="ECO:0000313" key="10">
    <source>
        <dbReference type="EMBL" id="OAY84398.1"/>
    </source>
</evidence>
<keyword evidence="8" id="KW-0732">Signal</keyword>
<dbReference type="STRING" id="4615.A0A199W5D6"/>
<dbReference type="Gene3D" id="3.80.10.10">
    <property type="entry name" value="Ribonuclease Inhibitor"/>
    <property type="match status" value="1"/>
</dbReference>
<evidence type="ECO:0000256" key="3">
    <source>
        <dbReference type="ARBA" id="ARBA00022692"/>
    </source>
</evidence>
<dbReference type="InterPro" id="IPR001245">
    <property type="entry name" value="Ser-Thr/Tyr_kinase_cat_dom"/>
</dbReference>
<dbReference type="InterPro" id="IPR011009">
    <property type="entry name" value="Kinase-like_dom_sf"/>
</dbReference>
<dbReference type="EMBL" id="LSRQ01000222">
    <property type="protein sequence ID" value="OAY84398.1"/>
    <property type="molecule type" value="Genomic_DNA"/>
</dbReference>
<dbReference type="SUPFAM" id="SSF52058">
    <property type="entry name" value="L domain-like"/>
    <property type="match status" value="1"/>
</dbReference>
<keyword evidence="3 7" id="KW-0812">Transmembrane</keyword>
<gene>
    <name evidence="10" type="ORF">ACMD2_02063</name>
</gene>
<sequence length="610" mass="65706">MHSKPLPLLLTLLSLISLSHSSSFSSCPYQSDLRVLSLAFASVSNFCPPIPAPSRCDPIQSVLLPSENLTGSVSWMVLRNLSALRSLDLSGNALQGSIPGRFWSHPALAHVNLSSNRLGGALRFGAAQSKIILSLDVSANRFTAVSGLSRLARLEYLDLSRNSIVGVLPDDLPPLSGLRFLNVSHNNFSGRVDDMLLKKFGRSAFIKAGINIKFVDSAASSPSSSVIRNAQRKTIRKRSARLSLIIGLGFVALVGILLFCMLCAVRRSKKGKGKERKDVEEAERKEAETEGRWAAEADWAAPVVMFEKPLMALTFADLAAATSGFGGESQLAEGGGRSGAAYRAVLPDDYHVVVRVIDGSGGVAEPENDAAAAAAAFRELARLRHPNLLPLLGYCISGPNKLLLYEYMERGDLHQWLHELPPGRPDVEDWSGDTWELGDERRATLGDWPTRHRIALGVARGLAFLHQGWAGSGRAVVHGHVVPSNVLLAEDLEPRIADFGKSSGATPEDDVYSFGVVVMELLTGRAGWDECSLGPARGMVREGRGLEVVDPRLTTDGVSPETEKEMVECLRVGYLCTAQSPEKRPTMQQVVGLLKDVRPASATSSSASSC</sequence>
<feature type="chain" id="PRO_5008286321" evidence="8">
    <location>
        <begin position="22"/>
        <end position="610"/>
    </location>
</feature>
<keyword evidence="4" id="KW-0677">Repeat</keyword>
<evidence type="ECO:0000256" key="6">
    <source>
        <dbReference type="ARBA" id="ARBA00023136"/>
    </source>
</evidence>
<dbReference type="Proteomes" id="UP000092600">
    <property type="component" value="Unassembled WGS sequence"/>
</dbReference>
<name>A0A199W5D6_ANACO</name>
<dbReference type="PRINTS" id="PR00019">
    <property type="entry name" value="LEURICHRPT"/>
</dbReference>
<proteinExistence type="predicted"/>
<feature type="signal peptide" evidence="8">
    <location>
        <begin position="1"/>
        <end position="21"/>
    </location>
</feature>
<comment type="caution">
    <text evidence="10">The sequence shown here is derived from an EMBL/GenBank/DDBJ whole genome shotgun (WGS) entry which is preliminary data.</text>
</comment>
<dbReference type="PANTHER" id="PTHR48007:SF84">
    <property type="entry name" value="(WILD MALAYSIAN BANANA) HYPOTHETICAL PROTEIN"/>
    <property type="match status" value="1"/>
</dbReference>
<dbReference type="SMART" id="SM00369">
    <property type="entry name" value="LRR_TYP"/>
    <property type="match status" value="3"/>
</dbReference>
<feature type="transmembrane region" description="Helical" evidence="7">
    <location>
        <begin position="242"/>
        <end position="265"/>
    </location>
</feature>
<comment type="subcellular location">
    <subcellularLocation>
        <location evidence="1">Membrane</location>
    </subcellularLocation>
</comment>
<keyword evidence="10" id="KW-0675">Receptor</keyword>
<dbReference type="InterPro" id="IPR000719">
    <property type="entry name" value="Prot_kinase_dom"/>
</dbReference>
<dbReference type="GO" id="GO:0004672">
    <property type="term" value="F:protein kinase activity"/>
    <property type="evidence" value="ECO:0007669"/>
    <property type="project" value="InterPro"/>
</dbReference>
<dbReference type="Pfam" id="PF13855">
    <property type="entry name" value="LRR_8"/>
    <property type="match status" value="2"/>
</dbReference>
<dbReference type="PROSITE" id="PS50011">
    <property type="entry name" value="PROTEIN_KINASE_DOM"/>
    <property type="match status" value="1"/>
</dbReference>
<reference evidence="10 11" key="1">
    <citation type="journal article" date="2016" name="DNA Res.">
        <title>The draft genome of MD-2 pineapple using hybrid error correction of long reads.</title>
        <authorList>
            <person name="Redwan R.M."/>
            <person name="Saidin A."/>
            <person name="Kumar S.V."/>
        </authorList>
    </citation>
    <scope>NUCLEOTIDE SEQUENCE [LARGE SCALE GENOMIC DNA]</scope>
    <source>
        <strain evidence="11">cv. MD2</strain>
        <tissue evidence="10">Leaf</tissue>
    </source>
</reference>
<protein>
    <submittedName>
        <fullName evidence="10">Putative LRR receptor-like serine/threonine-protein kinase</fullName>
    </submittedName>
</protein>